<gene>
    <name evidence="2" type="ORF">C1SCF055_LOCUS6938</name>
</gene>
<dbReference type="Proteomes" id="UP001152797">
    <property type="component" value="Unassembled WGS sequence"/>
</dbReference>
<feature type="compositionally biased region" description="Low complexity" evidence="1">
    <location>
        <begin position="248"/>
        <end position="267"/>
    </location>
</feature>
<feature type="compositionally biased region" description="Low complexity" evidence="1">
    <location>
        <begin position="189"/>
        <end position="204"/>
    </location>
</feature>
<comment type="caution">
    <text evidence="2">The sequence shown here is derived from an EMBL/GenBank/DDBJ whole genome shotgun (WGS) entry which is preliminary data.</text>
</comment>
<evidence type="ECO:0000313" key="2">
    <source>
        <dbReference type="EMBL" id="CAI3978950.1"/>
    </source>
</evidence>
<reference evidence="2" key="1">
    <citation type="submission" date="2022-10" db="EMBL/GenBank/DDBJ databases">
        <authorList>
            <person name="Chen Y."/>
            <person name="Dougan E. K."/>
            <person name="Chan C."/>
            <person name="Rhodes N."/>
            <person name="Thang M."/>
        </authorList>
    </citation>
    <scope>NUCLEOTIDE SEQUENCE</scope>
</reference>
<proteinExistence type="predicted"/>
<keyword evidence="4" id="KW-1185">Reference proteome</keyword>
<dbReference type="EMBL" id="CAMXCT010000446">
    <property type="protein sequence ID" value="CAI3978950.1"/>
    <property type="molecule type" value="Genomic_DNA"/>
</dbReference>
<evidence type="ECO:0000256" key="1">
    <source>
        <dbReference type="SAM" id="MobiDB-lite"/>
    </source>
</evidence>
<dbReference type="EMBL" id="CAMXCT030000446">
    <property type="protein sequence ID" value="CAL4766262.1"/>
    <property type="molecule type" value="Genomic_DNA"/>
</dbReference>
<name>A0A9P1FLM1_9DINO</name>
<evidence type="ECO:0000313" key="3">
    <source>
        <dbReference type="EMBL" id="CAL4766262.1"/>
    </source>
</evidence>
<accession>A0A9P1FLM1</accession>
<dbReference type="AlphaFoldDB" id="A0A9P1FLM1"/>
<feature type="compositionally biased region" description="Low complexity" evidence="1">
    <location>
        <begin position="145"/>
        <end position="167"/>
    </location>
</feature>
<reference evidence="3 4" key="2">
    <citation type="submission" date="2024-05" db="EMBL/GenBank/DDBJ databases">
        <authorList>
            <person name="Chen Y."/>
            <person name="Shah S."/>
            <person name="Dougan E. K."/>
            <person name="Thang M."/>
            <person name="Chan C."/>
        </authorList>
    </citation>
    <scope>NUCLEOTIDE SEQUENCE [LARGE SCALE GENOMIC DNA]</scope>
</reference>
<evidence type="ECO:0000313" key="4">
    <source>
        <dbReference type="Proteomes" id="UP001152797"/>
    </source>
</evidence>
<feature type="region of interest" description="Disordered" evidence="1">
    <location>
        <begin position="1"/>
        <end position="204"/>
    </location>
</feature>
<protein>
    <submittedName>
        <fullName evidence="2">Uncharacterized protein</fullName>
    </submittedName>
</protein>
<feature type="compositionally biased region" description="Polar residues" evidence="1">
    <location>
        <begin position="66"/>
        <end position="76"/>
    </location>
</feature>
<feature type="region of interest" description="Disordered" evidence="1">
    <location>
        <begin position="241"/>
        <end position="267"/>
    </location>
</feature>
<dbReference type="EMBL" id="CAMXCT020000446">
    <property type="protein sequence ID" value="CAL1132325.1"/>
    <property type="molecule type" value="Genomic_DNA"/>
</dbReference>
<feature type="compositionally biased region" description="Basic and acidic residues" evidence="1">
    <location>
        <begin position="129"/>
        <end position="141"/>
    </location>
</feature>
<sequence>MLCVAGAETQLDDESTDHGREQDPAPPVRSLDPLLAAAAESNNAAEPPRPPPFPPLLVDGEAGADRTTTPAGSASSRVAAVLQASKSRKETAGQTLHQAMLALGPPGSMSPEELSRELLFLHSQMLSGKEVETRASPKGEVETTVPKVPAKAMPVTPPAVVAPLPKANQKPPAPGSVPAVKGVPPPPVHAAVPAAEAPKVPAQEPVPVKAAVLPQAEKAPGPAPKACQEPTPEQAAALAVALPPPPGALGNASGSAPAGSLPASAGGEDAMAMDVQKALDELRIRRHVKSVNTEELWKAWKSKDQRQKMKEVLLQTGSFEEVDLVVQRMQSQSVKDQDTYKPVTKTMLREIYKWDES</sequence>
<feature type="compositionally biased region" description="Low complexity" evidence="1">
    <location>
        <begin position="33"/>
        <end position="46"/>
    </location>
</feature>
<organism evidence="2">
    <name type="scientific">Cladocopium goreaui</name>
    <dbReference type="NCBI Taxonomy" id="2562237"/>
    <lineage>
        <taxon>Eukaryota</taxon>
        <taxon>Sar</taxon>
        <taxon>Alveolata</taxon>
        <taxon>Dinophyceae</taxon>
        <taxon>Suessiales</taxon>
        <taxon>Symbiodiniaceae</taxon>
        <taxon>Cladocopium</taxon>
    </lineage>
</organism>